<evidence type="ECO:0000256" key="1">
    <source>
        <dbReference type="ARBA" id="ARBA00004571"/>
    </source>
</evidence>
<dbReference type="PROSITE" id="PS52016">
    <property type="entry name" value="TONB_DEPENDENT_REC_3"/>
    <property type="match status" value="1"/>
</dbReference>
<comment type="similarity">
    <text evidence="8 9">Belongs to the TonB-dependent receptor family.</text>
</comment>
<evidence type="ECO:0000259" key="10">
    <source>
        <dbReference type="Pfam" id="PF00593"/>
    </source>
</evidence>
<dbReference type="InterPro" id="IPR037066">
    <property type="entry name" value="Plug_dom_sf"/>
</dbReference>
<keyword evidence="4 8" id="KW-0812">Transmembrane</keyword>
<gene>
    <name evidence="12" type="ORF">SIL82_04620</name>
</gene>
<dbReference type="Gene3D" id="2.170.130.10">
    <property type="entry name" value="TonB-dependent receptor, plug domain"/>
    <property type="match status" value="1"/>
</dbReference>
<evidence type="ECO:0000256" key="7">
    <source>
        <dbReference type="ARBA" id="ARBA00023237"/>
    </source>
</evidence>
<comment type="caution">
    <text evidence="12">The sequence shown here is derived from an EMBL/GenBank/DDBJ whole genome shotgun (WGS) entry which is preliminary data.</text>
</comment>
<evidence type="ECO:0000313" key="12">
    <source>
        <dbReference type="EMBL" id="MDX5983535.1"/>
    </source>
</evidence>
<name>A0ABU4PNJ6_9SPHN</name>
<feature type="domain" description="TonB-dependent receptor plug" evidence="11">
    <location>
        <begin position="51"/>
        <end position="167"/>
    </location>
</feature>
<comment type="subcellular location">
    <subcellularLocation>
        <location evidence="1 8">Cell outer membrane</location>
        <topology evidence="1 8">Multi-pass membrane protein</topology>
    </subcellularLocation>
</comment>
<evidence type="ECO:0000256" key="9">
    <source>
        <dbReference type="RuleBase" id="RU003357"/>
    </source>
</evidence>
<evidence type="ECO:0000313" key="13">
    <source>
        <dbReference type="Proteomes" id="UP001279660"/>
    </source>
</evidence>
<dbReference type="Pfam" id="PF07715">
    <property type="entry name" value="Plug"/>
    <property type="match status" value="1"/>
</dbReference>
<keyword evidence="12" id="KW-0675">Receptor</keyword>
<organism evidence="12 13">
    <name type="scientific">Sphingomonas echinoides</name>
    <dbReference type="NCBI Taxonomy" id="59803"/>
    <lineage>
        <taxon>Bacteria</taxon>
        <taxon>Pseudomonadati</taxon>
        <taxon>Pseudomonadota</taxon>
        <taxon>Alphaproteobacteria</taxon>
        <taxon>Sphingomonadales</taxon>
        <taxon>Sphingomonadaceae</taxon>
        <taxon>Sphingomonas</taxon>
    </lineage>
</organism>
<dbReference type="SUPFAM" id="SSF56935">
    <property type="entry name" value="Porins"/>
    <property type="match status" value="1"/>
</dbReference>
<dbReference type="Gene3D" id="2.40.170.20">
    <property type="entry name" value="TonB-dependent receptor, beta-barrel domain"/>
    <property type="match status" value="1"/>
</dbReference>
<evidence type="ECO:0000256" key="3">
    <source>
        <dbReference type="ARBA" id="ARBA00022452"/>
    </source>
</evidence>
<dbReference type="PANTHER" id="PTHR40980:SF4">
    <property type="entry name" value="TONB-DEPENDENT RECEPTOR-LIKE BETA-BARREL DOMAIN-CONTAINING PROTEIN"/>
    <property type="match status" value="1"/>
</dbReference>
<dbReference type="Proteomes" id="UP001279660">
    <property type="component" value="Unassembled WGS sequence"/>
</dbReference>
<dbReference type="EMBL" id="JAWXXV010000001">
    <property type="protein sequence ID" value="MDX5983535.1"/>
    <property type="molecule type" value="Genomic_DNA"/>
</dbReference>
<protein>
    <submittedName>
        <fullName evidence="12">TonB-dependent receptor</fullName>
    </submittedName>
</protein>
<dbReference type="InterPro" id="IPR000531">
    <property type="entry name" value="Beta-barrel_TonB"/>
</dbReference>
<keyword evidence="3 8" id="KW-1134">Transmembrane beta strand</keyword>
<keyword evidence="13" id="KW-1185">Reference proteome</keyword>
<keyword evidence="2 8" id="KW-0813">Transport</keyword>
<keyword evidence="5 9" id="KW-0798">TonB box</keyword>
<sequence>MLIASVFAMPIMAHAQSTKPTDAEPETTGTKTIVVTGNRKVAQTTAQEQVASPNAIAVLSPETIERAPDVNIAEALARLPGVSVFNGGQGNTNSVFVDIAGRGQGNYVSLRGMAAEYNINLINGVEGAQGMPFSRQVPLNLLPPSGMHRVVVNKSFLATEDGGAIGGSIDFRTPTAADFENSSALNVSVTGRINTRARDYGQKSDGETASLEVAHGFGESKAFTIYVGGYYDRSNFTNTIIDGVYPAATNGQWAYASQNKDGTSASGLSPAQNLTSTGVNAGFTQGTNQRYGGSLSLDWTPSDTQSWYLRGTYAQNEITQNSYYAQIYGDSVGQTQIGTSGVYAPSIGQIRPRYYFTTSPEQALLATAQFGGKLKLGKLTLQPNVFFSYGEYNAPDHQEISARKPNSGTAIPYSGSTMFTYQNGIPLLIGSAAQYAYINDIANYNARRSGDLSAEFSHQSKYGAKFDADIDVDSGFLKTISFGAKYRDAYRKHTYNDYYTPRVYNAAGAEVNWTTLGIFGGTVGSIVPGVYNFAAPLINRGALDQVFNKAILATYGSFAAADDSCNDPNPAIKNVNNQNCNTQTGHERITSLYAMGTFETGHAEILAGLRYEHTGITNTFWVLPTDGTGAEIAGNFASSKTTYDKVLPSLALNYRPTSGSVYRLSVSRSYVAPSFFQLAGGQRINRSSGGAEAGGTTSITKGNPNLKALDSTNVDASAEFSSAKTSGSISAFYKHIENFTYSRVNSFTNVTSSKENGSTTISQPVNGGAGDVYGLELAASTVLDPAASIPGHFILSGNVTLEGSSVDPKGGLSSNERLLNQPNLTGNAQLSYVLGTFQADLSYRYIGSYVYQYAVIDGKSDLDGWVRANSQLDLHVGYRYGRAKLEAALSNLTNQRSYYATIGRNSSTIGSIVDSGRTATMKVSYQF</sequence>
<dbReference type="Pfam" id="PF00593">
    <property type="entry name" value="TonB_dep_Rec_b-barrel"/>
    <property type="match status" value="1"/>
</dbReference>
<evidence type="ECO:0000256" key="4">
    <source>
        <dbReference type="ARBA" id="ARBA00022692"/>
    </source>
</evidence>
<keyword evidence="7 8" id="KW-0998">Cell outer membrane</keyword>
<feature type="domain" description="TonB-dependent receptor-like beta-barrel" evidence="10">
    <location>
        <begin position="432"/>
        <end position="892"/>
    </location>
</feature>
<dbReference type="RefSeq" id="WP_010404915.1">
    <property type="nucleotide sequence ID" value="NZ_JAWXXV010000001.1"/>
</dbReference>
<dbReference type="InterPro" id="IPR039426">
    <property type="entry name" value="TonB-dep_rcpt-like"/>
</dbReference>
<dbReference type="InterPro" id="IPR012910">
    <property type="entry name" value="Plug_dom"/>
</dbReference>
<evidence type="ECO:0000256" key="5">
    <source>
        <dbReference type="ARBA" id="ARBA00023077"/>
    </source>
</evidence>
<evidence type="ECO:0000256" key="6">
    <source>
        <dbReference type="ARBA" id="ARBA00023136"/>
    </source>
</evidence>
<proteinExistence type="inferred from homology"/>
<evidence type="ECO:0000259" key="11">
    <source>
        <dbReference type="Pfam" id="PF07715"/>
    </source>
</evidence>
<accession>A0ABU4PNJ6</accession>
<keyword evidence="6 8" id="KW-0472">Membrane</keyword>
<dbReference type="NCBIfam" id="TIGR01782">
    <property type="entry name" value="TonB-Xanth-Caul"/>
    <property type="match status" value="1"/>
</dbReference>
<evidence type="ECO:0000256" key="8">
    <source>
        <dbReference type="PROSITE-ProRule" id="PRU01360"/>
    </source>
</evidence>
<dbReference type="PANTHER" id="PTHR40980">
    <property type="entry name" value="PLUG DOMAIN-CONTAINING PROTEIN"/>
    <property type="match status" value="1"/>
</dbReference>
<evidence type="ECO:0000256" key="2">
    <source>
        <dbReference type="ARBA" id="ARBA00022448"/>
    </source>
</evidence>
<dbReference type="InterPro" id="IPR036942">
    <property type="entry name" value="Beta-barrel_TonB_sf"/>
</dbReference>
<reference evidence="12 13" key="1">
    <citation type="submission" date="2023-11" db="EMBL/GenBank/DDBJ databases">
        <title>MicrobeMod: A computational toolkit for identifying prokaryotic methylation and restriction-modification with nanopore sequencing.</title>
        <authorList>
            <person name="Crits-Christoph A."/>
            <person name="Kang S.C."/>
            <person name="Lee H."/>
            <person name="Ostrov N."/>
        </authorList>
    </citation>
    <scope>NUCLEOTIDE SEQUENCE [LARGE SCALE GENOMIC DNA]</scope>
    <source>
        <strain evidence="12 13">ATCC 14820</strain>
    </source>
</reference>
<dbReference type="InterPro" id="IPR010104">
    <property type="entry name" value="TonB_rcpt_bac"/>
</dbReference>